<name>A0ABW2QJQ9_9BURK</name>
<evidence type="ECO:0000256" key="1">
    <source>
        <dbReference type="SAM" id="MobiDB-lite"/>
    </source>
</evidence>
<feature type="signal peptide" evidence="2">
    <location>
        <begin position="1"/>
        <end position="19"/>
    </location>
</feature>
<evidence type="ECO:0008006" key="5">
    <source>
        <dbReference type="Google" id="ProtNLM"/>
    </source>
</evidence>
<feature type="chain" id="PRO_5047029740" description="DUF2946 domain-containing protein" evidence="2">
    <location>
        <begin position="20"/>
        <end position="117"/>
    </location>
</feature>
<reference evidence="4" key="1">
    <citation type="journal article" date="2019" name="Int. J. Syst. Evol. Microbiol.">
        <title>The Global Catalogue of Microorganisms (GCM) 10K type strain sequencing project: providing services to taxonomists for standard genome sequencing and annotation.</title>
        <authorList>
            <consortium name="The Broad Institute Genomics Platform"/>
            <consortium name="The Broad Institute Genome Sequencing Center for Infectious Disease"/>
            <person name="Wu L."/>
            <person name="Ma J."/>
        </authorList>
    </citation>
    <scope>NUCLEOTIDE SEQUENCE [LARGE SCALE GENOMIC DNA]</scope>
    <source>
        <strain evidence="4">CGMCC 1.12371</strain>
    </source>
</reference>
<feature type="region of interest" description="Disordered" evidence="1">
    <location>
        <begin position="44"/>
        <end position="67"/>
    </location>
</feature>
<gene>
    <name evidence="3" type="ORF">ACFQPB_12460</name>
</gene>
<keyword evidence="2" id="KW-0732">Signal</keyword>
<feature type="compositionally biased region" description="Low complexity" evidence="1">
    <location>
        <begin position="49"/>
        <end position="63"/>
    </location>
</feature>
<evidence type="ECO:0000256" key="2">
    <source>
        <dbReference type="SAM" id="SignalP"/>
    </source>
</evidence>
<dbReference type="RefSeq" id="WP_382198025.1">
    <property type="nucleotide sequence ID" value="NZ_JBHTCA010000007.1"/>
</dbReference>
<organism evidence="3 4">
    <name type="scientific">Hydrogenophaga atypica</name>
    <dbReference type="NCBI Taxonomy" id="249409"/>
    <lineage>
        <taxon>Bacteria</taxon>
        <taxon>Pseudomonadati</taxon>
        <taxon>Pseudomonadota</taxon>
        <taxon>Betaproteobacteria</taxon>
        <taxon>Burkholderiales</taxon>
        <taxon>Comamonadaceae</taxon>
        <taxon>Hydrogenophaga</taxon>
    </lineage>
</organism>
<comment type="caution">
    <text evidence="3">The sequence shown here is derived from an EMBL/GenBank/DDBJ whole genome shotgun (WGS) entry which is preliminary data.</text>
</comment>
<evidence type="ECO:0000313" key="4">
    <source>
        <dbReference type="Proteomes" id="UP001596501"/>
    </source>
</evidence>
<dbReference type="Proteomes" id="UP001596501">
    <property type="component" value="Unassembled WGS sequence"/>
</dbReference>
<accession>A0ABW2QJQ9</accession>
<sequence>MHRCLMVLMICLLPLRLWAGDAMAVQHAPLAPHEAPMVVAQDAHPCHGADAPSEAPAAQATSEHSGACGDCSVCHGPLAGLALPTWAPPALPEALPCTLGWSALSANGPPHLKPPRA</sequence>
<protein>
    <recommendedName>
        <fullName evidence="5">DUF2946 domain-containing protein</fullName>
    </recommendedName>
</protein>
<keyword evidence="4" id="KW-1185">Reference proteome</keyword>
<evidence type="ECO:0000313" key="3">
    <source>
        <dbReference type="EMBL" id="MFC7409675.1"/>
    </source>
</evidence>
<proteinExistence type="predicted"/>
<dbReference type="EMBL" id="JBHTCA010000007">
    <property type="protein sequence ID" value="MFC7409675.1"/>
    <property type="molecule type" value="Genomic_DNA"/>
</dbReference>